<evidence type="ECO:0000313" key="3">
    <source>
        <dbReference type="Proteomes" id="UP000664357"/>
    </source>
</evidence>
<reference evidence="2 3" key="2">
    <citation type="submission" date="2024-02" db="EMBL/GenBank/DDBJ databases">
        <title>The Genome Sequence of Enterococcus sp. DIV0159.</title>
        <authorList>
            <person name="Earl A."/>
            <person name="Manson A."/>
            <person name="Gilmore M."/>
            <person name="Sanders J."/>
            <person name="Shea T."/>
            <person name="Howe W."/>
            <person name="Livny J."/>
            <person name="Cuomo C."/>
            <person name="Neafsey D."/>
            <person name="Birren B."/>
        </authorList>
    </citation>
    <scope>NUCLEOTIDE SEQUENCE [LARGE SCALE GENOMIC DNA]</scope>
    <source>
        <strain evidence="2 3">665A</strain>
    </source>
</reference>
<dbReference type="Pfam" id="PF13577">
    <property type="entry name" value="SnoaL_4"/>
    <property type="match status" value="1"/>
</dbReference>
<feature type="domain" description="SnoaL-like" evidence="1">
    <location>
        <begin position="14"/>
        <end position="139"/>
    </location>
</feature>
<dbReference type="EMBL" id="JAFREL020000002">
    <property type="protein sequence ID" value="MEO1770371.1"/>
    <property type="molecule type" value="Genomic_DNA"/>
</dbReference>
<name>A0ABV0EP25_9ENTE</name>
<organism evidence="2 3">
    <name type="scientific">Candidatus Enterococcus ferrettii</name>
    <dbReference type="NCBI Taxonomy" id="2815324"/>
    <lineage>
        <taxon>Bacteria</taxon>
        <taxon>Bacillati</taxon>
        <taxon>Bacillota</taxon>
        <taxon>Bacilli</taxon>
        <taxon>Lactobacillales</taxon>
        <taxon>Enterococcaceae</taxon>
        <taxon>Enterococcus</taxon>
    </lineage>
</organism>
<evidence type="ECO:0000313" key="2">
    <source>
        <dbReference type="EMBL" id="MEO1770371.1"/>
    </source>
</evidence>
<comment type="caution">
    <text evidence="2">The sequence shown here is derived from an EMBL/GenBank/DDBJ whole genome shotgun (WGS) entry which is preliminary data.</text>
</comment>
<keyword evidence="3" id="KW-1185">Reference proteome</keyword>
<dbReference type="InterPro" id="IPR032710">
    <property type="entry name" value="NTF2-like_dom_sf"/>
</dbReference>
<dbReference type="RefSeq" id="WP_207705209.1">
    <property type="nucleotide sequence ID" value="NZ_JAFREL020000002.1"/>
</dbReference>
<dbReference type="InterPro" id="IPR037401">
    <property type="entry name" value="SnoaL-like"/>
</dbReference>
<evidence type="ECO:0000259" key="1">
    <source>
        <dbReference type="Pfam" id="PF13577"/>
    </source>
</evidence>
<proteinExistence type="predicted"/>
<sequence length="167" mass="19086">MTEKERSFEERINALEAIEEIKRVKANYAQYLDNGYDPEGIASLFSSEGKWVIEGVAIQGTGAIKEQCKKLIRVQPWSCHNITPSIIDISDDGLHAEGSFYMLTFLTMRNNEGMDEAYFLSGIFKDKFIKENGKWYFEKVEAFVQQAAPWTKGWIEGGFAKGFFDIE</sequence>
<protein>
    <recommendedName>
        <fullName evidence="1">SnoaL-like domain-containing protein</fullName>
    </recommendedName>
</protein>
<dbReference type="Gene3D" id="3.10.450.50">
    <property type="match status" value="1"/>
</dbReference>
<dbReference type="SUPFAM" id="SSF54427">
    <property type="entry name" value="NTF2-like"/>
    <property type="match status" value="1"/>
</dbReference>
<gene>
    <name evidence="2" type="ORF">JZO67_002323</name>
</gene>
<accession>A0ABV0EP25</accession>
<dbReference type="Proteomes" id="UP000664357">
    <property type="component" value="Unassembled WGS sequence"/>
</dbReference>
<reference evidence="2 3" key="1">
    <citation type="submission" date="2021-03" db="EMBL/GenBank/DDBJ databases">
        <authorList>
            <person name="Gilmore M.S."/>
            <person name="Schwartzman J."/>
            <person name="Van Tyne D."/>
            <person name="Martin M."/>
            <person name="Earl A.M."/>
            <person name="Manson A.L."/>
            <person name="Straub T."/>
            <person name="Salamzade R."/>
            <person name="Saavedra J."/>
            <person name="Lebreton F."/>
            <person name="Prichula J."/>
            <person name="Schaufler K."/>
            <person name="Gaca A."/>
            <person name="Sgardioli B."/>
            <person name="Wagenaar J."/>
            <person name="Strong T."/>
        </authorList>
    </citation>
    <scope>NUCLEOTIDE SEQUENCE [LARGE SCALE GENOMIC DNA]</scope>
    <source>
        <strain evidence="2 3">665A</strain>
    </source>
</reference>